<protein>
    <submittedName>
        <fullName evidence="2">PepN</fullName>
    </submittedName>
</protein>
<proteinExistence type="predicted"/>
<keyword evidence="1" id="KW-0472">Membrane</keyword>
<evidence type="ECO:0000256" key="1">
    <source>
        <dbReference type="SAM" id="Phobius"/>
    </source>
</evidence>
<evidence type="ECO:0000313" key="2">
    <source>
        <dbReference type="EMBL" id="KAF6026768.1"/>
    </source>
</evidence>
<organism evidence="2 3">
    <name type="scientific">Bugula neritina</name>
    <name type="common">Brown bryozoan</name>
    <name type="synonym">Sertularia neritina</name>
    <dbReference type="NCBI Taxonomy" id="10212"/>
    <lineage>
        <taxon>Eukaryota</taxon>
        <taxon>Metazoa</taxon>
        <taxon>Spiralia</taxon>
        <taxon>Lophotrochozoa</taxon>
        <taxon>Bryozoa</taxon>
        <taxon>Gymnolaemata</taxon>
        <taxon>Cheilostomatida</taxon>
        <taxon>Flustrina</taxon>
        <taxon>Buguloidea</taxon>
        <taxon>Bugulidae</taxon>
        <taxon>Bugula</taxon>
    </lineage>
</organism>
<dbReference type="GO" id="GO:0008270">
    <property type="term" value="F:zinc ion binding"/>
    <property type="evidence" value="ECO:0007669"/>
    <property type="project" value="TreeGrafter"/>
</dbReference>
<sequence length="127" mass="14418">MSEGSIDRLALRDTCCCDFASGLSISEMMDSWTKTPGLPLISAVVEEGHVTVSQRPFFLCQTCNSSSEEEERTWDVPLQYFYKNKEVNKTDRFYLNATKGWFTYITLFPLACIQLLFHSLDAGLVPD</sequence>
<dbReference type="GO" id="GO:0016020">
    <property type="term" value="C:membrane"/>
    <property type="evidence" value="ECO:0007669"/>
    <property type="project" value="TreeGrafter"/>
</dbReference>
<dbReference type="GO" id="GO:0005615">
    <property type="term" value="C:extracellular space"/>
    <property type="evidence" value="ECO:0007669"/>
    <property type="project" value="TreeGrafter"/>
</dbReference>
<keyword evidence="1" id="KW-1133">Transmembrane helix</keyword>
<dbReference type="GO" id="GO:0042277">
    <property type="term" value="F:peptide binding"/>
    <property type="evidence" value="ECO:0007669"/>
    <property type="project" value="TreeGrafter"/>
</dbReference>
<keyword evidence="1" id="KW-0812">Transmembrane</keyword>
<dbReference type="OrthoDB" id="10031169at2759"/>
<dbReference type="GO" id="GO:0005737">
    <property type="term" value="C:cytoplasm"/>
    <property type="evidence" value="ECO:0007669"/>
    <property type="project" value="TreeGrafter"/>
</dbReference>
<dbReference type="GO" id="GO:0006508">
    <property type="term" value="P:proteolysis"/>
    <property type="evidence" value="ECO:0007669"/>
    <property type="project" value="TreeGrafter"/>
</dbReference>
<dbReference type="EMBL" id="VXIV02002210">
    <property type="protein sequence ID" value="KAF6026768.1"/>
    <property type="molecule type" value="Genomic_DNA"/>
</dbReference>
<dbReference type="Proteomes" id="UP000593567">
    <property type="component" value="Unassembled WGS sequence"/>
</dbReference>
<gene>
    <name evidence="2" type="ORF">EB796_014924</name>
</gene>
<name>A0A7J7JMY7_BUGNE</name>
<dbReference type="InterPro" id="IPR050344">
    <property type="entry name" value="Peptidase_M1_aminopeptidases"/>
</dbReference>
<keyword evidence="3" id="KW-1185">Reference proteome</keyword>
<comment type="caution">
    <text evidence="2">The sequence shown here is derived from an EMBL/GenBank/DDBJ whole genome shotgun (WGS) entry which is preliminary data.</text>
</comment>
<dbReference type="Gene3D" id="2.60.40.1910">
    <property type="match status" value="1"/>
</dbReference>
<dbReference type="GO" id="GO:0070006">
    <property type="term" value="F:metalloaminopeptidase activity"/>
    <property type="evidence" value="ECO:0007669"/>
    <property type="project" value="TreeGrafter"/>
</dbReference>
<dbReference type="PANTHER" id="PTHR11533">
    <property type="entry name" value="PROTEASE M1 ZINC METALLOPROTEASE"/>
    <property type="match status" value="1"/>
</dbReference>
<evidence type="ECO:0000313" key="3">
    <source>
        <dbReference type="Proteomes" id="UP000593567"/>
    </source>
</evidence>
<dbReference type="AlphaFoldDB" id="A0A7J7JMY7"/>
<accession>A0A7J7JMY7</accession>
<feature type="transmembrane region" description="Helical" evidence="1">
    <location>
        <begin position="101"/>
        <end position="120"/>
    </location>
</feature>
<dbReference type="PANTHER" id="PTHR11533:SF174">
    <property type="entry name" value="PUROMYCIN-SENSITIVE AMINOPEPTIDASE-RELATED"/>
    <property type="match status" value="1"/>
</dbReference>
<dbReference type="GO" id="GO:0043171">
    <property type="term" value="P:peptide catabolic process"/>
    <property type="evidence" value="ECO:0007669"/>
    <property type="project" value="TreeGrafter"/>
</dbReference>
<reference evidence="2" key="1">
    <citation type="submission" date="2020-06" db="EMBL/GenBank/DDBJ databases">
        <title>Draft genome of Bugula neritina, a colonial animal packing powerful symbionts and potential medicines.</title>
        <authorList>
            <person name="Rayko M."/>
        </authorList>
    </citation>
    <scope>NUCLEOTIDE SEQUENCE [LARGE SCALE GENOMIC DNA]</scope>
    <source>
        <strain evidence="2">Kwan_BN1</strain>
    </source>
</reference>